<proteinExistence type="predicted"/>
<dbReference type="RefSeq" id="WP_102523126.1">
    <property type="nucleotide sequence ID" value="NZ_LT960611.1"/>
</dbReference>
<dbReference type="OrthoDB" id="5918883at2"/>
<name>A0A2N8ZFJ1_9VIBR</name>
<sequence length="149" mass="17118">MGNMISVPRVAIWLAVIVALLAFLSFNWNKIDQQAENTTFEVVVGQMSERANSYRQQWLVNKQPDVLSVAEQIVHFDHNGWVKPINGNQVDCDWWLTILYPNLGWGYVDIPKSTLKSDGLVYQCRYQFDNSKILDLTLSDKKLAITVEK</sequence>
<evidence type="ECO:0000313" key="1">
    <source>
        <dbReference type="EMBL" id="SON50683.1"/>
    </source>
</evidence>
<dbReference type="EMBL" id="LT960611">
    <property type="protein sequence ID" value="SON50683.1"/>
    <property type="molecule type" value="Genomic_DNA"/>
</dbReference>
<accession>A0A2N8ZFJ1</accession>
<protein>
    <submittedName>
        <fullName evidence="1">Putative MSHA biogenesis protein MshF</fullName>
    </submittedName>
</protein>
<organism evidence="1 2">
    <name type="scientific">Vibrio tapetis subsp. tapetis</name>
    <dbReference type="NCBI Taxonomy" id="1671868"/>
    <lineage>
        <taxon>Bacteria</taxon>
        <taxon>Pseudomonadati</taxon>
        <taxon>Pseudomonadota</taxon>
        <taxon>Gammaproteobacteria</taxon>
        <taxon>Vibrionales</taxon>
        <taxon>Vibrionaceae</taxon>
        <taxon>Vibrio</taxon>
    </lineage>
</organism>
<keyword evidence="2" id="KW-1185">Reference proteome</keyword>
<evidence type="ECO:0000313" key="2">
    <source>
        <dbReference type="Proteomes" id="UP000235828"/>
    </source>
</evidence>
<dbReference type="Proteomes" id="UP000235828">
    <property type="component" value="Chromosome A"/>
</dbReference>
<gene>
    <name evidence="1" type="ORF">VTAP4600_A2710</name>
</gene>
<reference evidence="1 2" key="1">
    <citation type="submission" date="2017-10" db="EMBL/GenBank/DDBJ databases">
        <authorList>
            <person name="Banno H."/>
            <person name="Chua N.-H."/>
        </authorList>
    </citation>
    <scope>NUCLEOTIDE SEQUENCE [LARGE SCALE GENOMIC DNA]</scope>
    <source>
        <strain evidence="1">Vibrio tapetis CECT4600</strain>
    </source>
</reference>
<dbReference type="AlphaFoldDB" id="A0A2N8ZFJ1"/>
<dbReference type="KEGG" id="vta:A2710"/>